<evidence type="ECO:0000259" key="2">
    <source>
        <dbReference type="Pfam" id="PF13946"/>
    </source>
</evidence>
<dbReference type="Pfam" id="PF13946">
    <property type="entry name" value="DUF4214"/>
    <property type="match status" value="1"/>
</dbReference>
<evidence type="ECO:0000256" key="1">
    <source>
        <dbReference type="SAM" id="MobiDB-lite"/>
    </source>
</evidence>
<protein>
    <submittedName>
        <fullName evidence="3">DUF4214 domain-containing protein</fullName>
    </submittedName>
</protein>
<dbReference type="EMBL" id="JAFIRR010000086">
    <property type="protein sequence ID" value="MCO6417301.1"/>
    <property type="molecule type" value="Genomic_DNA"/>
</dbReference>
<comment type="caution">
    <text evidence="3">The sequence shown here is derived from an EMBL/GenBank/DDBJ whole genome shotgun (WGS) entry which is preliminary data.</text>
</comment>
<name>A0ABT1D5X7_9PROT</name>
<organism evidence="3 4">
    <name type="scientific">Siccirubricoccus soli</name>
    <dbReference type="NCBI Taxonomy" id="2899147"/>
    <lineage>
        <taxon>Bacteria</taxon>
        <taxon>Pseudomonadati</taxon>
        <taxon>Pseudomonadota</taxon>
        <taxon>Alphaproteobacteria</taxon>
        <taxon>Acetobacterales</taxon>
        <taxon>Roseomonadaceae</taxon>
        <taxon>Siccirubricoccus</taxon>
    </lineage>
</organism>
<sequence length="430" mass="43655">MPRAITVNGVLPSAIAENSQVGDWVGNLSLTGDLAGLAGVEVIGSHGLYFSARWDPATKLLAVTPAGLLDFEAFHGGNPLVDLQFRLNFADDSVQDLPQHYQVAVLDRDDTPPIALAFATGGAVTAGAIGATIGTLAVTDPDSSGSFHFSFPEEDAWRFEVVDNALRLKSGVSLGLDEGPVRTIIIEVSDGLNSASFALPITVRMPEDQQSVIPLLLPGESLAGFTLDADGTTLRGAFEARQVGTDNAYGEGVRQLQNGQGEVWVAGVEQVKLADGQVDYAVDSPAAKAAALQVAVTGEAAEGAALGAATAAAEAGLAWVDLAASLGGAGLGVPGDAAFVAALFDAVFGRAPSGAELALQTGRLASGLDRAQLAVDLALSDEGLAHQAALHPDGLWSSTATGSGEWRTDAGGLAQAAGPPAAATDGVWVM</sequence>
<evidence type="ECO:0000313" key="4">
    <source>
        <dbReference type="Proteomes" id="UP001523392"/>
    </source>
</evidence>
<evidence type="ECO:0000313" key="3">
    <source>
        <dbReference type="EMBL" id="MCO6417301.1"/>
    </source>
</evidence>
<gene>
    <name evidence="3" type="ORF">JYK14_14160</name>
</gene>
<reference evidence="3 4" key="1">
    <citation type="submission" date="2021-12" db="EMBL/GenBank/DDBJ databases">
        <title>Siccirubricoccus leaddurans sp. nov., a high concentration Zn2+ tolerance bacterium.</title>
        <authorList>
            <person name="Cao Y."/>
        </authorList>
    </citation>
    <scope>NUCLEOTIDE SEQUENCE [LARGE SCALE GENOMIC DNA]</scope>
    <source>
        <strain evidence="3 4">KC 17139</strain>
    </source>
</reference>
<feature type="compositionally biased region" description="Low complexity" evidence="1">
    <location>
        <begin position="410"/>
        <end position="423"/>
    </location>
</feature>
<accession>A0ABT1D5X7</accession>
<feature type="domain" description="DUF4214" evidence="2">
    <location>
        <begin position="335"/>
        <end position="384"/>
    </location>
</feature>
<keyword evidence="4" id="KW-1185">Reference proteome</keyword>
<dbReference type="InterPro" id="IPR025282">
    <property type="entry name" value="DUF4214"/>
</dbReference>
<proteinExistence type="predicted"/>
<dbReference type="Proteomes" id="UP001523392">
    <property type="component" value="Unassembled WGS sequence"/>
</dbReference>
<dbReference type="RefSeq" id="WP_252953932.1">
    <property type="nucleotide sequence ID" value="NZ_JAFIRR010000086.1"/>
</dbReference>
<feature type="region of interest" description="Disordered" evidence="1">
    <location>
        <begin position="407"/>
        <end position="430"/>
    </location>
</feature>